<feature type="compositionally biased region" description="Basic and acidic residues" evidence="1">
    <location>
        <begin position="52"/>
        <end position="66"/>
    </location>
</feature>
<feature type="region of interest" description="Disordered" evidence="1">
    <location>
        <begin position="97"/>
        <end position="236"/>
    </location>
</feature>
<feature type="region of interest" description="Disordered" evidence="1">
    <location>
        <begin position="1"/>
        <end position="80"/>
    </location>
</feature>
<organism evidence="2 3">
    <name type="scientific">Neofusicoccum ribis</name>
    <dbReference type="NCBI Taxonomy" id="45134"/>
    <lineage>
        <taxon>Eukaryota</taxon>
        <taxon>Fungi</taxon>
        <taxon>Dikarya</taxon>
        <taxon>Ascomycota</taxon>
        <taxon>Pezizomycotina</taxon>
        <taxon>Dothideomycetes</taxon>
        <taxon>Dothideomycetes incertae sedis</taxon>
        <taxon>Botryosphaeriales</taxon>
        <taxon>Botryosphaeriaceae</taxon>
        <taxon>Neofusicoccum</taxon>
    </lineage>
</organism>
<feature type="compositionally biased region" description="Acidic residues" evidence="1">
    <location>
        <begin position="811"/>
        <end position="825"/>
    </location>
</feature>
<feature type="compositionally biased region" description="Polar residues" evidence="1">
    <location>
        <begin position="482"/>
        <end position="491"/>
    </location>
</feature>
<feature type="compositionally biased region" description="Low complexity" evidence="1">
    <location>
        <begin position="563"/>
        <end position="572"/>
    </location>
</feature>
<feature type="compositionally biased region" description="Basic residues" evidence="1">
    <location>
        <begin position="309"/>
        <end position="318"/>
    </location>
</feature>
<feature type="region of interest" description="Disordered" evidence="1">
    <location>
        <begin position="413"/>
        <end position="435"/>
    </location>
</feature>
<evidence type="ECO:0000313" key="3">
    <source>
        <dbReference type="Proteomes" id="UP001521116"/>
    </source>
</evidence>
<protein>
    <submittedName>
        <fullName evidence="2">Uncharacterized protein</fullName>
    </submittedName>
</protein>
<feature type="compositionally biased region" description="Polar residues" evidence="1">
    <location>
        <begin position="108"/>
        <end position="138"/>
    </location>
</feature>
<keyword evidence="3" id="KW-1185">Reference proteome</keyword>
<feature type="region of interest" description="Disordered" evidence="1">
    <location>
        <begin position="379"/>
        <end position="401"/>
    </location>
</feature>
<dbReference type="EMBL" id="JAJVDC020000046">
    <property type="protein sequence ID" value="KAL1630476.1"/>
    <property type="molecule type" value="Genomic_DNA"/>
</dbReference>
<comment type="caution">
    <text evidence="2">The sequence shown here is derived from an EMBL/GenBank/DDBJ whole genome shotgun (WGS) entry which is preliminary data.</text>
</comment>
<feature type="compositionally biased region" description="Polar residues" evidence="1">
    <location>
        <begin position="345"/>
        <end position="359"/>
    </location>
</feature>
<feature type="region of interest" description="Disordered" evidence="1">
    <location>
        <begin position="295"/>
        <end position="322"/>
    </location>
</feature>
<feature type="compositionally biased region" description="Polar residues" evidence="1">
    <location>
        <begin position="299"/>
        <end position="308"/>
    </location>
</feature>
<feature type="region of interest" description="Disordered" evidence="1">
    <location>
        <begin position="470"/>
        <end position="572"/>
    </location>
</feature>
<accession>A0ABR3SVB7</accession>
<feature type="compositionally biased region" description="Polar residues" evidence="1">
    <location>
        <begin position="1"/>
        <end position="19"/>
    </location>
</feature>
<feature type="region of interest" description="Disordered" evidence="1">
    <location>
        <begin position="345"/>
        <end position="366"/>
    </location>
</feature>
<reference evidence="2 3" key="1">
    <citation type="submission" date="2024-02" db="EMBL/GenBank/DDBJ databases">
        <title>De novo assembly and annotation of 12 fungi associated with fruit tree decline syndrome in Ontario, Canada.</title>
        <authorList>
            <person name="Sulman M."/>
            <person name="Ellouze W."/>
            <person name="Ilyukhin E."/>
        </authorList>
    </citation>
    <scope>NUCLEOTIDE SEQUENCE [LARGE SCALE GENOMIC DNA]</scope>
    <source>
        <strain evidence="2 3">M1-105</strain>
    </source>
</reference>
<feature type="compositionally biased region" description="Polar residues" evidence="1">
    <location>
        <begin position="502"/>
        <end position="519"/>
    </location>
</feature>
<gene>
    <name evidence="2" type="ORF">SLS56_004876</name>
</gene>
<dbReference type="Proteomes" id="UP001521116">
    <property type="component" value="Unassembled WGS sequence"/>
</dbReference>
<evidence type="ECO:0000256" key="1">
    <source>
        <dbReference type="SAM" id="MobiDB-lite"/>
    </source>
</evidence>
<feature type="region of interest" description="Disordered" evidence="1">
    <location>
        <begin position="731"/>
        <end position="852"/>
    </location>
</feature>
<feature type="compositionally biased region" description="Polar residues" evidence="1">
    <location>
        <begin position="67"/>
        <end position="77"/>
    </location>
</feature>
<feature type="compositionally biased region" description="Polar residues" evidence="1">
    <location>
        <begin position="762"/>
        <end position="784"/>
    </location>
</feature>
<sequence length="875" mass="96935">MAQPATSPDQSGASSQASDRPSWKTEAIRRGNLRITGPSPADLPLVDEPIEEDKPLSPKRFTDSHTLDLQQQDTPSPSRRRLLHKASLDIGHRMGVASVLPGHKRTSTEVQETIMQSNFSAEPATYASSAGATPTTPGRPNKRQKRGSLSAAFKKIFGSRRRHERERSRTASPPRHAYHNSEPLVRRASPPRTFTTEPRGGTSDSENLPSFSENLGRGTPSQLPFPMNVNAPQEESTEQSYIAFNRTPPVHRRRATLPSVVFNSTDASTLSAIWSESASKHDDQTSVKDEIGIAVSVPQHRQSFSSQGPRRKSNRRSRSSGALEELRKMHEQNPSFRNSIASSLWQSRNAGSRPQTSHVPMTEEEEDVIMQDEVFETPGEGASRASSHDTVMRASPPAKGSLDEDEIRAFDFGPLRTGHDSPATRQEFDASAEPPFISLDERMERLESNMRYFDESLRRLHGRQNRQTIILENAPQGRGHSRNLSSSSQDSPHYPKRPSIPFTDSQQQIPSPVSLSSSPHDAHFTQAQTAASTQSSQPYYSPTPQSYPHQRFPSPKTSLPNLMSSPSMTTMSSAPTMVATAGAPPTSSHSYTEQHSYAPDQMSALYSLLYHERAARKDLETQVDHLRREMGELRLRVERQYPRSHPDGYRNSNGSNCVHQNNGHQIYTQPEKSHITTNLYNYAAYPGTQNAYPTPSPDVSILLGTTTTSSTEQLSSLAPVHARISQLNYEEEANKQRKSHFSLESDELELPDSGRASKRHSGSNTASGTPLRTSNSIPGSQRQSFLRGGPVVADHRSSSVYEYNDLVGYPPDDEDEVMGDDDDDECERRGVEEYQTPLEEPDSPPPRDGEEVFRGVGVAVGGPRPVRKIEIGGRF</sequence>
<feature type="compositionally biased region" description="Low complexity" evidence="1">
    <location>
        <begin position="525"/>
        <end position="548"/>
    </location>
</feature>
<evidence type="ECO:0000313" key="2">
    <source>
        <dbReference type="EMBL" id="KAL1630476.1"/>
    </source>
</evidence>
<name>A0ABR3SVB7_9PEZI</name>
<feature type="compositionally biased region" description="Polar residues" evidence="1">
    <location>
        <begin position="192"/>
        <end position="213"/>
    </location>
</feature>
<proteinExistence type="predicted"/>